<dbReference type="InterPro" id="IPR001342">
    <property type="entry name" value="HDH_cat"/>
</dbReference>
<dbReference type="RefSeq" id="WP_104832197.1">
    <property type="nucleotide sequence ID" value="NZ_PJCH01000017.1"/>
</dbReference>
<dbReference type="InterPro" id="IPR019811">
    <property type="entry name" value="HDH_CS"/>
</dbReference>
<dbReference type="Pfam" id="PF00742">
    <property type="entry name" value="Homoserine_dh"/>
    <property type="match status" value="1"/>
</dbReference>
<evidence type="ECO:0000256" key="10">
    <source>
        <dbReference type="PIRSR" id="PIRSR036497-1"/>
    </source>
</evidence>
<dbReference type="SUPFAM" id="SSF55347">
    <property type="entry name" value="Glyceraldehyde-3-phosphate dehydrogenase-like, C-terminal domain"/>
    <property type="match status" value="1"/>
</dbReference>
<proteinExistence type="inferred from homology"/>
<evidence type="ECO:0000256" key="2">
    <source>
        <dbReference type="ARBA" id="ARBA00005062"/>
    </source>
</evidence>
<dbReference type="GO" id="GO:0004412">
    <property type="term" value="F:homoserine dehydrogenase activity"/>
    <property type="evidence" value="ECO:0007669"/>
    <property type="project" value="UniProtKB-EC"/>
</dbReference>
<evidence type="ECO:0000256" key="8">
    <source>
        <dbReference type="ARBA" id="ARBA00023002"/>
    </source>
</evidence>
<dbReference type="GO" id="GO:0009088">
    <property type="term" value="P:threonine biosynthetic process"/>
    <property type="evidence" value="ECO:0007669"/>
    <property type="project" value="UniProtKB-UniPathway"/>
</dbReference>
<dbReference type="PROSITE" id="PS01042">
    <property type="entry name" value="HOMOSER_DHGENASE"/>
    <property type="match status" value="1"/>
</dbReference>
<reference evidence="15 16" key="1">
    <citation type="submission" date="2017-12" db="EMBL/GenBank/DDBJ databases">
        <authorList>
            <person name="Hurst M.R.H."/>
        </authorList>
    </citation>
    <scope>NUCLEOTIDE SEQUENCE [LARGE SCALE GENOMIC DNA]</scope>
    <source>
        <strain evidence="15 16">SY-3-19</strain>
    </source>
</reference>
<feature type="binding site" evidence="11">
    <location>
        <position position="115"/>
    </location>
    <ligand>
        <name>NADPH</name>
        <dbReference type="ChEBI" id="CHEBI:57783"/>
    </ligand>
</feature>
<dbReference type="AlphaFoldDB" id="A0A2S7JZ76"/>
<feature type="active site" description="Proton donor" evidence="10">
    <location>
        <position position="214"/>
    </location>
</feature>
<evidence type="ECO:0000313" key="15">
    <source>
        <dbReference type="EMBL" id="PQA85557.1"/>
    </source>
</evidence>
<dbReference type="FunFam" id="3.30.360.10:FF:000005">
    <property type="entry name" value="Homoserine dehydrogenase"/>
    <property type="match status" value="1"/>
</dbReference>
<dbReference type="PIRSF" id="PIRSF036497">
    <property type="entry name" value="HDH_short"/>
    <property type="match status" value="1"/>
</dbReference>
<dbReference type="GO" id="GO:0050661">
    <property type="term" value="F:NADP binding"/>
    <property type="evidence" value="ECO:0007669"/>
    <property type="project" value="InterPro"/>
</dbReference>
<evidence type="ECO:0000256" key="1">
    <source>
        <dbReference type="ARBA" id="ARBA00005056"/>
    </source>
</evidence>
<keyword evidence="16" id="KW-1185">Reference proteome</keyword>
<evidence type="ECO:0000259" key="14">
    <source>
        <dbReference type="Pfam" id="PF03447"/>
    </source>
</evidence>
<dbReference type="InterPro" id="IPR022697">
    <property type="entry name" value="HDH_short"/>
</dbReference>
<keyword evidence="9" id="KW-0486">Methionine biosynthesis</keyword>
<feature type="domain" description="Homoserine dehydrogenase catalytic" evidence="13">
    <location>
        <begin position="147"/>
        <end position="321"/>
    </location>
</feature>
<dbReference type="Gene3D" id="3.40.50.720">
    <property type="entry name" value="NAD(P)-binding Rossmann-like Domain"/>
    <property type="match status" value="1"/>
</dbReference>
<comment type="pathway">
    <text evidence="1">Amino-acid biosynthesis; L-threonine biosynthesis; L-threonine from L-aspartate: step 3/5.</text>
</comment>
<organism evidence="15 16">
    <name type="scientific">Hyphococcus luteus</name>
    <dbReference type="NCBI Taxonomy" id="2058213"/>
    <lineage>
        <taxon>Bacteria</taxon>
        <taxon>Pseudomonadati</taxon>
        <taxon>Pseudomonadota</taxon>
        <taxon>Alphaproteobacteria</taxon>
        <taxon>Parvularculales</taxon>
        <taxon>Parvularculaceae</taxon>
        <taxon>Hyphococcus</taxon>
    </lineage>
</organism>
<feature type="binding site" evidence="11">
    <location>
        <position position="199"/>
    </location>
    <ligand>
        <name>L-homoserine</name>
        <dbReference type="ChEBI" id="CHEBI:57476"/>
    </ligand>
</feature>
<name>A0A2S7JZ76_9PROT</name>
<evidence type="ECO:0000256" key="3">
    <source>
        <dbReference type="ARBA" id="ARBA00006753"/>
    </source>
</evidence>
<dbReference type="EC" id="1.1.1.3" evidence="4"/>
<evidence type="ECO:0000256" key="9">
    <source>
        <dbReference type="ARBA" id="ARBA00023167"/>
    </source>
</evidence>
<dbReference type="EMBL" id="PJCH01000017">
    <property type="protein sequence ID" value="PQA85557.1"/>
    <property type="molecule type" value="Genomic_DNA"/>
</dbReference>
<dbReference type="Gene3D" id="3.30.360.10">
    <property type="entry name" value="Dihydrodipicolinate Reductase, domain 2"/>
    <property type="match status" value="1"/>
</dbReference>
<keyword evidence="7" id="KW-0791">Threonine biosynthesis</keyword>
<dbReference type="GO" id="GO:0009086">
    <property type="term" value="P:methionine biosynthetic process"/>
    <property type="evidence" value="ECO:0007669"/>
    <property type="project" value="UniProtKB-KW"/>
</dbReference>
<evidence type="ECO:0000256" key="11">
    <source>
        <dbReference type="PIRSR" id="PIRSR036497-2"/>
    </source>
</evidence>
<dbReference type="UniPathway" id="UPA00051">
    <property type="reaction ID" value="UER00465"/>
</dbReference>
<evidence type="ECO:0000256" key="6">
    <source>
        <dbReference type="ARBA" id="ARBA00022605"/>
    </source>
</evidence>
<dbReference type="OrthoDB" id="9808167at2"/>
<dbReference type="UniPathway" id="UPA00050">
    <property type="reaction ID" value="UER00063"/>
</dbReference>
<sequence length="343" mass="36267">MCVDVDDKVVVSVGEKLSAPRRLRVAVAGLGVIGEGAALRLAEETGAYALCAGLVNNPDKERHERLSGLRTYSDPNVFLVEQPDVVIDALPSGEAGLKLIAAALARGVHVVTANKQAIAGHLADLHKLAQQNNVTLAYSPSVGGGAPMVETVRRAREAGDVRSITAILNGTVNYILSAMKDGASYEGAVKAAQEAGFAEPDPTADLSGEDARAKISILTYEAFGREFPQDSIRIEPLTAERADEFVKLGGVWKQLSTVKKSPDGGISARVRFERVDDDAFLAGVDGEGNAVRVINTNGEEFTCTGKGAGRAPTVASIFSDLERIAMTPPPDSEKTLRRIQTFS</sequence>
<dbReference type="InterPro" id="IPR005106">
    <property type="entry name" value="Asp/hSer_DH_NAD-bd"/>
</dbReference>
<gene>
    <name evidence="15" type="ORF">CW354_21705</name>
</gene>
<dbReference type="Pfam" id="PF03447">
    <property type="entry name" value="NAD_binding_3"/>
    <property type="match status" value="1"/>
</dbReference>
<dbReference type="NCBIfam" id="NF004976">
    <property type="entry name" value="PRK06349.1"/>
    <property type="match status" value="1"/>
</dbReference>
<feature type="domain" description="Aspartate/homoserine dehydrogenase NAD-binding" evidence="14">
    <location>
        <begin position="29"/>
        <end position="138"/>
    </location>
</feature>
<evidence type="ECO:0000256" key="7">
    <source>
        <dbReference type="ARBA" id="ARBA00022697"/>
    </source>
</evidence>
<comment type="similarity">
    <text evidence="3 12">Belongs to the homoserine dehydrogenase family.</text>
</comment>
<keyword evidence="8" id="KW-0560">Oxidoreductase</keyword>
<protein>
    <recommendedName>
        <fullName evidence="5">Homoserine dehydrogenase</fullName>
        <ecNumber evidence="4">1.1.1.3</ecNumber>
    </recommendedName>
</protein>
<comment type="pathway">
    <text evidence="2">Amino-acid biosynthesis; L-methionine biosynthesis via de novo pathway; L-homoserine from L-aspartate: step 3/3.</text>
</comment>
<dbReference type="PANTHER" id="PTHR43331">
    <property type="entry name" value="HOMOSERINE DEHYDROGENASE"/>
    <property type="match status" value="1"/>
</dbReference>
<feature type="binding site" evidence="11">
    <location>
        <begin position="29"/>
        <end position="34"/>
    </location>
    <ligand>
        <name>NADP(+)</name>
        <dbReference type="ChEBI" id="CHEBI:58349"/>
    </ligand>
</feature>
<comment type="caution">
    <text evidence="15">The sequence shown here is derived from an EMBL/GenBank/DDBJ whole genome shotgun (WGS) entry which is preliminary data.</text>
</comment>
<dbReference type="InterPro" id="IPR036291">
    <property type="entry name" value="NAD(P)-bd_dom_sf"/>
</dbReference>
<evidence type="ECO:0000259" key="13">
    <source>
        <dbReference type="Pfam" id="PF00742"/>
    </source>
</evidence>
<evidence type="ECO:0000256" key="4">
    <source>
        <dbReference type="ARBA" id="ARBA00013213"/>
    </source>
</evidence>
<keyword evidence="11" id="KW-0521">NADP</keyword>
<evidence type="ECO:0000256" key="12">
    <source>
        <dbReference type="RuleBase" id="RU004171"/>
    </source>
</evidence>
<evidence type="ECO:0000313" key="16">
    <source>
        <dbReference type="Proteomes" id="UP000239504"/>
    </source>
</evidence>
<evidence type="ECO:0000256" key="5">
    <source>
        <dbReference type="ARBA" id="ARBA00013376"/>
    </source>
</evidence>
<dbReference type="Proteomes" id="UP000239504">
    <property type="component" value="Unassembled WGS sequence"/>
</dbReference>
<keyword evidence="6" id="KW-0028">Amino-acid biosynthesis</keyword>
<dbReference type="SUPFAM" id="SSF51735">
    <property type="entry name" value="NAD(P)-binding Rossmann-fold domains"/>
    <property type="match status" value="1"/>
</dbReference>
<accession>A0A2S7JZ76</accession>
<dbReference type="PANTHER" id="PTHR43331:SF1">
    <property type="entry name" value="HOMOSERINE DEHYDROGENASE"/>
    <property type="match status" value="1"/>
</dbReference>